<evidence type="ECO:0000313" key="1">
    <source>
        <dbReference type="EMBL" id="TLD01875.1"/>
    </source>
</evidence>
<comment type="caution">
    <text evidence="1">The sequence shown here is derived from an EMBL/GenBank/DDBJ whole genome shotgun (WGS) entry which is preliminary data.</text>
</comment>
<accession>A0A4U8QA19</accession>
<dbReference type="Proteomes" id="UP000306509">
    <property type="component" value="Unassembled WGS sequence"/>
</dbReference>
<organism evidence="1 2">
    <name type="scientific">Robinsoniella peoriensis</name>
    <dbReference type="NCBI Taxonomy" id="180332"/>
    <lineage>
        <taxon>Bacteria</taxon>
        <taxon>Bacillati</taxon>
        <taxon>Bacillota</taxon>
        <taxon>Clostridia</taxon>
        <taxon>Lachnospirales</taxon>
        <taxon>Lachnospiraceae</taxon>
        <taxon>Robinsoniella</taxon>
    </lineage>
</organism>
<evidence type="ECO:0000313" key="2">
    <source>
        <dbReference type="Proteomes" id="UP000306509"/>
    </source>
</evidence>
<name>A0A4U8QA19_9FIRM</name>
<protein>
    <submittedName>
        <fullName evidence="1">Uncharacterized protein</fullName>
    </submittedName>
</protein>
<reference evidence="1 2" key="1">
    <citation type="journal article" date="2019" name="Anaerobe">
        <title>Detection of Robinsoniella peoriensis in multiple bone samples of a trauma patient.</title>
        <authorList>
            <person name="Schrottner P."/>
            <person name="Hartwich K."/>
            <person name="Bunk B."/>
            <person name="Schober I."/>
            <person name="Helbig S."/>
            <person name="Rudolph W.W."/>
            <person name="Gunzer F."/>
        </authorList>
    </citation>
    <scope>NUCLEOTIDE SEQUENCE [LARGE SCALE GENOMIC DNA]</scope>
    <source>
        <strain evidence="1 2">DSM 106044</strain>
    </source>
</reference>
<dbReference type="RefSeq" id="WP_138002040.1">
    <property type="nucleotide sequence ID" value="NZ_CAUSDN010000004.1"/>
</dbReference>
<keyword evidence="2" id="KW-1185">Reference proteome</keyword>
<gene>
    <name evidence="1" type="ORF">DSM106044_01245</name>
</gene>
<dbReference type="AlphaFoldDB" id="A0A4U8QA19"/>
<dbReference type="EMBL" id="QGQD01000025">
    <property type="protein sequence ID" value="TLD01875.1"/>
    <property type="molecule type" value="Genomic_DNA"/>
</dbReference>
<proteinExistence type="predicted"/>
<sequence length="104" mass="11907">MVTFLIFVVIGLLIYTICELNGSKKTKPETSYKDVIPQFLNKQCEITIKNPLASIDVMYSARGVLIDMDDEWIMLEREEKSKKSVKVLRIEKVGGIKEIIHTDC</sequence>